<feature type="signal peptide" evidence="7">
    <location>
        <begin position="1"/>
        <end position="19"/>
    </location>
</feature>
<evidence type="ECO:0000256" key="5">
    <source>
        <dbReference type="ARBA" id="ARBA00023136"/>
    </source>
</evidence>
<dbReference type="PANTHER" id="PTHR34296">
    <property type="entry name" value="TRANSCRIPTIONAL ACTIVATOR PROTEIN MED"/>
    <property type="match status" value="1"/>
</dbReference>
<gene>
    <name evidence="9" type="ORF">FHU40_002931</name>
</gene>
<evidence type="ECO:0000256" key="6">
    <source>
        <dbReference type="ARBA" id="ARBA00023288"/>
    </source>
</evidence>
<keyword evidence="10" id="KW-1185">Reference proteome</keyword>
<reference evidence="9 10" key="1">
    <citation type="submission" date="2020-08" db="EMBL/GenBank/DDBJ databases">
        <title>Sequencing the genomes of 1000 actinobacteria strains.</title>
        <authorList>
            <person name="Klenk H.-P."/>
        </authorList>
    </citation>
    <scope>NUCLEOTIDE SEQUENCE [LARGE SCALE GENOMIC DNA]</scope>
    <source>
        <strain evidence="9 10">DSM 105498</strain>
    </source>
</reference>
<evidence type="ECO:0000256" key="4">
    <source>
        <dbReference type="ARBA" id="ARBA00022729"/>
    </source>
</evidence>
<dbReference type="SUPFAM" id="SSF53822">
    <property type="entry name" value="Periplasmic binding protein-like I"/>
    <property type="match status" value="1"/>
</dbReference>
<evidence type="ECO:0000313" key="10">
    <source>
        <dbReference type="Proteomes" id="UP000589626"/>
    </source>
</evidence>
<dbReference type="Gene3D" id="3.40.50.2300">
    <property type="match status" value="2"/>
</dbReference>
<protein>
    <submittedName>
        <fullName evidence="9">Basic membrane protein A</fullName>
    </submittedName>
</protein>
<keyword evidence="4 7" id="KW-0732">Signal</keyword>
<keyword evidence="5" id="KW-0472">Membrane</keyword>
<organism evidence="9 10">
    <name type="scientific">Nocardioides soli</name>
    <dbReference type="NCBI Taxonomy" id="1036020"/>
    <lineage>
        <taxon>Bacteria</taxon>
        <taxon>Bacillati</taxon>
        <taxon>Actinomycetota</taxon>
        <taxon>Actinomycetes</taxon>
        <taxon>Propionibacteriales</taxon>
        <taxon>Nocardioidaceae</taxon>
        <taxon>Nocardioides</taxon>
    </lineage>
</organism>
<comment type="subcellular location">
    <subcellularLocation>
        <location evidence="1">Cell membrane</location>
        <topology evidence="1">Lipid-anchor</topology>
    </subcellularLocation>
</comment>
<comment type="similarity">
    <text evidence="2">Belongs to the BMP lipoprotein family.</text>
</comment>
<keyword evidence="3" id="KW-1003">Cell membrane</keyword>
<evidence type="ECO:0000256" key="2">
    <source>
        <dbReference type="ARBA" id="ARBA00008610"/>
    </source>
</evidence>
<dbReference type="InterPro" id="IPR050957">
    <property type="entry name" value="BMP_lipoprotein"/>
</dbReference>
<dbReference type="Pfam" id="PF02608">
    <property type="entry name" value="Bmp"/>
    <property type="match status" value="1"/>
</dbReference>
<dbReference type="InterPro" id="IPR028082">
    <property type="entry name" value="Peripla_BP_I"/>
</dbReference>
<dbReference type="Proteomes" id="UP000589626">
    <property type="component" value="Unassembled WGS sequence"/>
</dbReference>
<evidence type="ECO:0000256" key="7">
    <source>
        <dbReference type="SAM" id="SignalP"/>
    </source>
</evidence>
<evidence type="ECO:0000256" key="1">
    <source>
        <dbReference type="ARBA" id="ARBA00004193"/>
    </source>
</evidence>
<evidence type="ECO:0000256" key="3">
    <source>
        <dbReference type="ARBA" id="ARBA00022475"/>
    </source>
</evidence>
<feature type="chain" id="PRO_5038459584" evidence="7">
    <location>
        <begin position="20"/>
        <end position="336"/>
    </location>
</feature>
<keyword evidence="6" id="KW-0449">Lipoprotein</keyword>
<name>A0A7W4Z1Q4_9ACTN</name>
<dbReference type="PANTHER" id="PTHR34296:SF2">
    <property type="entry name" value="ABC TRANSPORTER GUANOSINE-BINDING PROTEIN NUPN"/>
    <property type="match status" value="1"/>
</dbReference>
<dbReference type="GO" id="GO:0005886">
    <property type="term" value="C:plasma membrane"/>
    <property type="evidence" value="ECO:0007669"/>
    <property type="project" value="UniProtKB-SubCell"/>
</dbReference>
<sequence length="336" mass="35505">MKRILALPFVVLLCLLALAACGTTSADQKEKEGSGEQSDGGQPKVAALFTQFVDQGNWDVTGYQAYEDMCSTYDFDCDYVEEASYERAPALLRQYAQDGYAMVITHSSGYAAAIQEVAPEFPNTQFVLFSYATDTGGLKNFSAWSVDWDQAGYLQGVIAGLSSKAGNISIVGGEQIPSTERAMALAEKGAQSVNPQAKVSRVWTGTFVDVAKAKQVAAQAIDGGADFVIPMADLAGQGVHQAAEAAGALSLGEYMDENSKYPQAIVTSITVDMAGAYDQIGAAYTNGELEGQIVQMDAQSGAFDFAPFHNVDAEVETAARKVLDGLSDGSTKVPSV</sequence>
<accession>A0A7W4Z1Q4</accession>
<evidence type="ECO:0000259" key="8">
    <source>
        <dbReference type="Pfam" id="PF02608"/>
    </source>
</evidence>
<comment type="caution">
    <text evidence="9">The sequence shown here is derived from an EMBL/GenBank/DDBJ whole genome shotgun (WGS) entry which is preliminary data.</text>
</comment>
<dbReference type="EMBL" id="JACHWR010000002">
    <property type="protein sequence ID" value="MBB3043113.1"/>
    <property type="molecule type" value="Genomic_DNA"/>
</dbReference>
<feature type="domain" description="ABC transporter substrate-binding protein PnrA-like" evidence="8">
    <location>
        <begin position="44"/>
        <end position="314"/>
    </location>
</feature>
<dbReference type="RefSeq" id="WP_183592999.1">
    <property type="nucleotide sequence ID" value="NZ_JACHWR010000002.1"/>
</dbReference>
<evidence type="ECO:0000313" key="9">
    <source>
        <dbReference type="EMBL" id="MBB3043113.1"/>
    </source>
</evidence>
<dbReference type="AlphaFoldDB" id="A0A7W4Z1Q4"/>
<dbReference type="InterPro" id="IPR003760">
    <property type="entry name" value="PnrA-like"/>
</dbReference>
<dbReference type="CDD" id="cd06304">
    <property type="entry name" value="PBP1_BmpA_Med_PnrA-like"/>
    <property type="match status" value="1"/>
</dbReference>
<proteinExistence type="inferred from homology"/>
<dbReference type="PROSITE" id="PS51257">
    <property type="entry name" value="PROKAR_LIPOPROTEIN"/>
    <property type="match status" value="1"/>
</dbReference>